<organism evidence="13 14">
    <name type="scientific">Spodoptera exigua</name>
    <name type="common">Beet armyworm</name>
    <name type="synonym">Noctua fulgens</name>
    <dbReference type="NCBI Taxonomy" id="7107"/>
    <lineage>
        <taxon>Eukaryota</taxon>
        <taxon>Metazoa</taxon>
        <taxon>Ecdysozoa</taxon>
        <taxon>Arthropoda</taxon>
        <taxon>Hexapoda</taxon>
        <taxon>Insecta</taxon>
        <taxon>Pterygota</taxon>
        <taxon>Neoptera</taxon>
        <taxon>Endopterygota</taxon>
        <taxon>Lepidoptera</taxon>
        <taxon>Glossata</taxon>
        <taxon>Ditrysia</taxon>
        <taxon>Noctuoidea</taxon>
        <taxon>Noctuidae</taxon>
        <taxon>Amphipyrinae</taxon>
        <taxon>Spodoptera</taxon>
    </lineage>
</organism>
<evidence type="ECO:0000256" key="12">
    <source>
        <dbReference type="PROSITE-ProRule" id="PRU00221"/>
    </source>
</evidence>
<keyword evidence="6" id="KW-0969">Cilium</keyword>
<protein>
    <recommendedName>
        <fullName evidence="10">Dynein axonemal intermediate chain 4</fullName>
    </recommendedName>
    <alternativeName>
        <fullName evidence="11">WD repeat-containing protein 78</fullName>
    </alternativeName>
</protein>
<comment type="caution">
    <text evidence="13">The sequence shown here is derived from an EMBL/GenBank/DDBJ whole genome shotgun (WGS) entry which is preliminary data.</text>
</comment>
<evidence type="ECO:0000313" key="14">
    <source>
        <dbReference type="Proteomes" id="UP000648187"/>
    </source>
</evidence>
<evidence type="ECO:0000256" key="5">
    <source>
        <dbReference type="ARBA" id="ARBA00022846"/>
    </source>
</evidence>
<keyword evidence="5" id="KW-0282">Flagellum</keyword>
<reference evidence="13" key="1">
    <citation type="submission" date="2020-08" db="EMBL/GenBank/DDBJ databases">
        <title>Spodoptera exigua strain:BAW_Kor-Di-RS1 Genome sequencing and assembly.</title>
        <authorList>
            <person name="Kim J."/>
            <person name="Nam H.Y."/>
            <person name="Kwon M."/>
            <person name="Choi J.H."/>
            <person name="Cho S.R."/>
            <person name="Kim G.-H."/>
        </authorList>
    </citation>
    <scope>NUCLEOTIDE SEQUENCE</scope>
    <source>
        <strain evidence="13">BAW_Kor-Di-RS1</strain>
        <tissue evidence="13">Whole-body</tissue>
    </source>
</reference>
<dbReference type="AlphaFoldDB" id="A0A835L9U0"/>
<evidence type="ECO:0000256" key="7">
    <source>
        <dbReference type="ARBA" id="ARBA00023212"/>
    </source>
</evidence>
<gene>
    <name evidence="13" type="ORF">HW555_002026</name>
</gene>
<dbReference type="PANTHER" id="PTHR12442:SF12">
    <property type="entry name" value="DYNEIN AXONEMAL INTERMEDIATE CHAIN 4"/>
    <property type="match status" value="1"/>
</dbReference>
<evidence type="ECO:0000256" key="8">
    <source>
        <dbReference type="ARBA" id="ARBA00023273"/>
    </source>
</evidence>
<keyword evidence="3 12" id="KW-0853">WD repeat</keyword>
<dbReference type="InterPro" id="IPR015943">
    <property type="entry name" value="WD40/YVTN_repeat-like_dom_sf"/>
</dbReference>
<evidence type="ECO:0000256" key="4">
    <source>
        <dbReference type="ARBA" id="ARBA00022737"/>
    </source>
</evidence>
<dbReference type="GO" id="GO:0045503">
    <property type="term" value="F:dynein light chain binding"/>
    <property type="evidence" value="ECO:0007669"/>
    <property type="project" value="TreeGrafter"/>
</dbReference>
<evidence type="ECO:0000256" key="10">
    <source>
        <dbReference type="ARBA" id="ARBA00040002"/>
    </source>
</evidence>
<keyword evidence="14" id="KW-1185">Reference proteome</keyword>
<keyword evidence="7" id="KW-0206">Cytoskeleton</keyword>
<evidence type="ECO:0000256" key="2">
    <source>
        <dbReference type="ARBA" id="ARBA00022490"/>
    </source>
</evidence>
<comment type="subcellular location">
    <subcellularLocation>
        <location evidence="1">Cytoplasm</location>
        <location evidence="1">Cytoskeleton</location>
        <location evidence="1">Flagellum axoneme</location>
    </subcellularLocation>
    <subcellularLocation>
        <location evidence="9">Dynein axonemal particle</location>
    </subcellularLocation>
</comment>
<dbReference type="GO" id="GO:0045504">
    <property type="term" value="F:dynein heavy chain binding"/>
    <property type="evidence" value="ECO:0007669"/>
    <property type="project" value="TreeGrafter"/>
</dbReference>
<dbReference type="GO" id="GO:0120293">
    <property type="term" value="C:dynein axonemal particle"/>
    <property type="evidence" value="ECO:0007669"/>
    <property type="project" value="UniProtKB-SubCell"/>
</dbReference>
<dbReference type="Gene3D" id="2.130.10.10">
    <property type="entry name" value="YVTN repeat-like/Quinoprotein amine dehydrogenase"/>
    <property type="match status" value="1"/>
</dbReference>
<evidence type="ECO:0000313" key="13">
    <source>
        <dbReference type="EMBL" id="KAF9422217.1"/>
    </source>
</evidence>
<dbReference type="SMART" id="SM00320">
    <property type="entry name" value="WD40"/>
    <property type="match status" value="5"/>
</dbReference>
<keyword evidence="4" id="KW-0677">Repeat</keyword>
<dbReference type="EMBL" id="JACKWZ010000018">
    <property type="protein sequence ID" value="KAF9422217.1"/>
    <property type="molecule type" value="Genomic_DNA"/>
</dbReference>
<dbReference type="SUPFAM" id="SSF50978">
    <property type="entry name" value="WD40 repeat-like"/>
    <property type="match status" value="1"/>
</dbReference>
<evidence type="ECO:0000256" key="11">
    <source>
        <dbReference type="ARBA" id="ARBA00041557"/>
    </source>
</evidence>
<evidence type="ECO:0000256" key="9">
    <source>
        <dbReference type="ARBA" id="ARBA00024190"/>
    </source>
</evidence>
<feature type="repeat" description="WD" evidence="12">
    <location>
        <begin position="568"/>
        <end position="600"/>
    </location>
</feature>
<keyword evidence="8" id="KW-0966">Cell projection</keyword>
<dbReference type="GO" id="GO:0005858">
    <property type="term" value="C:axonemal dynein complex"/>
    <property type="evidence" value="ECO:0007669"/>
    <property type="project" value="TreeGrafter"/>
</dbReference>
<dbReference type="Pfam" id="PF00400">
    <property type="entry name" value="WD40"/>
    <property type="match status" value="1"/>
</dbReference>
<dbReference type="GO" id="GO:0003341">
    <property type="term" value="P:cilium movement"/>
    <property type="evidence" value="ECO:0007669"/>
    <property type="project" value="TreeGrafter"/>
</dbReference>
<evidence type="ECO:0000256" key="6">
    <source>
        <dbReference type="ARBA" id="ARBA00023069"/>
    </source>
</evidence>
<evidence type="ECO:0000256" key="1">
    <source>
        <dbReference type="ARBA" id="ARBA00004611"/>
    </source>
</evidence>
<accession>A0A835L9U0</accession>
<sequence>MVEADNISVVLSNTSPKKYLSAYELNGSIHTKSVKDITSTLDKRQFYKVVVNGLDVTPNNIVDPEYVTLNDLTTHAAFDSRSRYKIEGPFKFSRSRSRAGLDSTGTKFYATTINLDDIEIDVSQNTEEGLQTGDDKVSPAPSAFNLPKFPSITSYPPEICITLKETETVFLISLPCLSYEKGSLEGNLTEEDNAFYDYITIGKGKNKKVVHEETQTQIKMVQSRHVLATRPQKKNAISFASVWDMHDTYAQINETVVIEDDDEMVMYDTPASYMLRKKRKKAELEKRLGKTFEEIAATSQYLDAVLLMERVLASLKFAAEQKKFRGLFQMDPLALDLIYIYKMVKLWTYEYEETLNTPISCISYNPKYPSICAISHGKYGYADVCRGIVCIWSSKNPSKPERLYRFKDPVTCVSFSKKHPNWLACGFCNGDVIILDITSYSIKIKAKSKRDTNPCHDPIWVISWQSVEGDSEFVMTTSQDGRIRKFRKTKTHDFISTPLMRVCTVEGKLKGLETTRPCPKHDVPITRYPAVLCMVWHSTIDHCYLVGTDEGCIHRCSMHYLNQHMDVYRAHAGPVTDMCYSPFMDYLLASCGADNAIRMWIEGMDDVIMTLICPGAVNGITFCPINSTILISASANTVSVWDLRRKTHKPCAEYSFPGDVTLTYIRFAPCGHNVFVGDTLGRLHTFHLEDTPIPPFNQKKLLDDVIRKALCTRPHMLKQLDKLLKFKKRKCS</sequence>
<evidence type="ECO:0000256" key="3">
    <source>
        <dbReference type="ARBA" id="ARBA00022574"/>
    </source>
</evidence>
<dbReference type="Proteomes" id="UP000648187">
    <property type="component" value="Unassembled WGS sequence"/>
</dbReference>
<keyword evidence="2" id="KW-0963">Cytoplasm</keyword>
<proteinExistence type="predicted"/>
<dbReference type="InterPro" id="IPR001680">
    <property type="entry name" value="WD40_rpt"/>
</dbReference>
<dbReference type="PANTHER" id="PTHR12442">
    <property type="entry name" value="DYNEIN INTERMEDIATE CHAIN"/>
    <property type="match status" value="1"/>
</dbReference>
<dbReference type="InterPro" id="IPR050687">
    <property type="entry name" value="Dynein_IC"/>
</dbReference>
<dbReference type="InterPro" id="IPR036322">
    <property type="entry name" value="WD40_repeat_dom_sf"/>
</dbReference>
<name>A0A835L9U0_SPOEX</name>
<dbReference type="PROSITE" id="PS50294">
    <property type="entry name" value="WD_REPEATS_REGION"/>
    <property type="match status" value="1"/>
</dbReference>
<dbReference type="PROSITE" id="PS50082">
    <property type="entry name" value="WD_REPEATS_2"/>
    <property type="match status" value="1"/>
</dbReference>